<evidence type="ECO:0000313" key="2">
    <source>
        <dbReference type="EMBL" id="CEL00128.1"/>
    </source>
</evidence>
<sequence length="113" mass="12446">VREDTSTSTVTNYSEEVCRLHSNASRADPSRLPLKTSSGIIKTSSLQTNSTTPIFTVVQLHVKHTRQASIFTVISIIFVVAMLPFVVVVILCATTPVFNHFSSNTTEIMFNLC</sequence>
<name>A0A0B7C4J8_9EUPU</name>
<proteinExistence type="predicted"/>
<feature type="non-terminal residue" evidence="2">
    <location>
        <position position="1"/>
    </location>
</feature>
<gene>
    <name evidence="2" type="primary">ORF222932</name>
</gene>
<dbReference type="AlphaFoldDB" id="A0A0B7C4J8"/>
<dbReference type="EMBL" id="HACG01053257">
    <property type="protein sequence ID" value="CEL00128.1"/>
    <property type="molecule type" value="Transcribed_RNA"/>
</dbReference>
<evidence type="ECO:0000256" key="1">
    <source>
        <dbReference type="SAM" id="Phobius"/>
    </source>
</evidence>
<organism evidence="2">
    <name type="scientific">Arion vulgaris</name>
    <dbReference type="NCBI Taxonomy" id="1028688"/>
    <lineage>
        <taxon>Eukaryota</taxon>
        <taxon>Metazoa</taxon>
        <taxon>Spiralia</taxon>
        <taxon>Lophotrochozoa</taxon>
        <taxon>Mollusca</taxon>
        <taxon>Gastropoda</taxon>
        <taxon>Heterobranchia</taxon>
        <taxon>Euthyneura</taxon>
        <taxon>Panpulmonata</taxon>
        <taxon>Eupulmonata</taxon>
        <taxon>Stylommatophora</taxon>
        <taxon>Helicina</taxon>
        <taxon>Arionoidea</taxon>
        <taxon>Arionidae</taxon>
        <taxon>Arion</taxon>
    </lineage>
</organism>
<protein>
    <submittedName>
        <fullName evidence="2">Uncharacterized protein</fullName>
    </submittedName>
</protein>
<reference evidence="2" key="1">
    <citation type="submission" date="2014-12" db="EMBL/GenBank/DDBJ databases">
        <title>Insight into the proteome of Arion vulgaris.</title>
        <authorList>
            <person name="Aradska J."/>
            <person name="Bulat T."/>
            <person name="Smidak R."/>
            <person name="Sarate P."/>
            <person name="Gangsoo J."/>
            <person name="Sialana F."/>
            <person name="Bilban M."/>
            <person name="Lubec G."/>
        </authorList>
    </citation>
    <scope>NUCLEOTIDE SEQUENCE</scope>
    <source>
        <tissue evidence="2">Skin</tissue>
    </source>
</reference>
<feature type="non-terminal residue" evidence="2">
    <location>
        <position position="113"/>
    </location>
</feature>
<accession>A0A0B7C4J8</accession>
<keyword evidence="1" id="KW-1133">Transmembrane helix</keyword>
<keyword evidence="1" id="KW-0472">Membrane</keyword>
<feature type="transmembrane region" description="Helical" evidence="1">
    <location>
        <begin position="70"/>
        <end position="98"/>
    </location>
</feature>
<keyword evidence="1" id="KW-0812">Transmembrane</keyword>